<evidence type="ECO:0000313" key="4">
    <source>
        <dbReference type="Proteomes" id="UP000286097"/>
    </source>
</evidence>
<keyword evidence="3" id="KW-1185">Reference proteome</keyword>
<gene>
    <name evidence="2" type="ORF">DD237_007983</name>
    <name evidence="1" type="ORF">DD238_008019</name>
</gene>
<protein>
    <submittedName>
        <fullName evidence="1">Uncharacterized protein</fullName>
    </submittedName>
</protein>
<sequence length="93" mass="10321">MAGRHGGEHLIGCEEGQNIRLVKSDICFEKLAMEMHELISADEVGLLTSMKEDVYNVSCNTKLQKIVTVQTGAIEVVLHQKPLVGVLAFGWRR</sequence>
<evidence type="ECO:0000313" key="1">
    <source>
        <dbReference type="EMBL" id="RMX62633.1"/>
    </source>
</evidence>
<proteinExistence type="predicted"/>
<name>A0A3M6V9B5_9STRA</name>
<dbReference type="VEuPathDB" id="FungiDB:DD237_007983"/>
<dbReference type="EMBL" id="QKXF01000236">
    <property type="protein sequence ID" value="RQM13753.1"/>
    <property type="molecule type" value="Genomic_DNA"/>
</dbReference>
<dbReference type="Proteomes" id="UP000286097">
    <property type="component" value="Unassembled WGS sequence"/>
</dbReference>
<evidence type="ECO:0000313" key="2">
    <source>
        <dbReference type="EMBL" id="RQM13753.1"/>
    </source>
</evidence>
<accession>A0A3M6V9B5</accession>
<dbReference type="AlphaFoldDB" id="A0A3M6V9B5"/>
<evidence type="ECO:0000313" key="3">
    <source>
        <dbReference type="Proteomes" id="UP000282087"/>
    </source>
</evidence>
<comment type="caution">
    <text evidence="1">The sequence shown here is derived from an EMBL/GenBank/DDBJ whole genome shotgun (WGS) entry which is preliminary data.</text>
</comment>
<reference evidence="3 4" key="1">
    <citation type="submission" date="2018-06" db="EMBL/GenBank/DDBJ databases">
        <title>Comparative genomics of downy mildews reveals potential adaptations to biotrophy.</title>
        <authorList>
            <person name="Fletcher K."/>
            <person name="Klosterman S.J."/>
            <person name="Derevnina L."/>
            <person name="Martin F."/>
            <person name="Koike S."/>
            <person name="Reyes Chin-Wo S."/>
            <person name="Mou B."/>
            <person name="Michelmore R."/>
        </authorList>
    </citation>
    <scope>NUCLEOTIDE SEQUENCE [LARGE SCALE GENOMIC DNA]</scope>
    <source>
        <strain evidence="2 4">R13</strain>
        <strain evidence="1 3">R14</strain>
    </source>
</reference>
<organism evidence="1 3">
    <name type="scientific">Peronospora effusa</name>
    <dbReference type="NCBI Taxonomy" id="542832"/>
    <lineage>
        <taxon>Eukaryota</taxon>
        <taxon>Sar</taxon>
        <taxon>Stramenopiles</taxon>
        <taxon>Oomycota</taxon>
        <taxon>Peronosporomycetes</taxon>
        <taxon>Peronosporales</taxon>
        <taxon>Peronosporaceae</taxon>
        <taxon>Peronospora</taxon>
    </lineage>
</organism>
<dbReference type="EMBL" id="QLLG01000547">
    <property type="protein sequence ID" value="RMX62633.1"/>
    <property type="molecule type" value="Genomic_DNA"/>
</dbReference>
<dbReference type="Proteomes" id="UP000282087">
    <property type="component" value="Unassembled WGS sequence"/>
</dbReference>